<evidence type="ECO:0000313" key="2">
    <source>
        <dbReference type="Proteomes" id="UP001596114"/>
    </source>
</evidence>
<keyword evidence="2" id="KW-1185">Reference proteome</keyword>
<dbReference type="EMBL" id="JBHSNF010000002">
    <property type="protein sequence ID" value="MFC5526424.1"/>
    <property type="molecule type" value="Genomic_DNA"/>
</dbReference>
<proteinExistence type="predicted"/>
<dbReference type="RefSeq" id="WP_377320082.1">
    <property type="nucleotide sequence ID" value="NZ_JBHSNF010000002.1"/>
</dbReference>
<reference evidence="2" key="1">
    <citation type="journal article" date="2019" name="Int. J. Syst. Evol. Microbiol.">
        <title>The Global Catalogue of Microorganisms (GCM) 10K type strain sequencing project: providing services to taxonomists for standard genome sequencing and annotation.</title>
        <authorList>
            <consortium name="The Broad Institute Genomics Platform"/>
            <consortium name="The Broad Institute Genome Sequencing Center for Infectious Disease"/>
            <person name="Wu L."/>
            <person name="Ma J."/>
        </authorList>
    </citation>
    <scope>NUCLEOTIDE SEQUENCE [LARGE SCALE GENOMIC DNA]</scope>
    <source>
        <strain evidence="2">CGMCC 1.16619</strain>
    </source>
</reference>
<gene>
    <name evidence="1" type="ORF">ACFPPA_11840</name>
</gene>
<comment type="caution">
    <text evidence="1">The sequence shown here is derived from an EMBL/GenBank/DDBJ whole genome shotgun (WGS) entry which is preliminary data.</text>
</comment>
<accession>A0ABW0QN90</accession>
<sequence>MQVLLRQRGVSLIEVLGSTAFRGRRWSSHLLQPANQGAVE</sequence>
<protein>
    <submittedName>
        <fullName evidence="1">Uncharacterized protein</fullName>
    </submittedName>
</protein>
<organism evidence="1 2">
    <name type="scientific">Rhodanobacter ginsengisoli</name>
    <dbReference type="NCBI Taxonomy" id="418646"/>
    <lineage>
        <taxon>Bacteria</taxon>
        <taxon>Pseudomonadati</taxon>
        <taxon>Pseudomonadota</taxon>
        <taxon>Gammaproteobacteria</taxon>
        <taxon>Lysobacterales</taxon>
        <taxon>Rhodanobacteraceae</taxon>
        <taxon>Rhodanobacter</taxon>
    </lineage>
</organism>
<dbReference type="Proteomes" id="UP001596114">
    <property type="component" value="Unassembled WGS sequence"/>
</dbReference>
<name>A0ABW0QN90_9GAMM</name>
<evidence type="ECO:0000313" key="1">
    <source>
        <dbReference type="EMBL" id="MFC5526424.1"/>
    </source>
</evidence>